<reference evidence="2" key="1">
    <citation type="journal article" date="2015" name="Nature">
        <title>Complex archaea that bridge the gap between prokaryotes and eukaryotes.</title>
        <authorList>
            <person name="Spang A."/>
            <person name="Saw J.H."/>
            <person name="Jorgensen S.L."/>
            <person name="Zaremba-Niedzwiedzka K."/>
            <person name="Martijn J."/>
            <person name="Lind A.E."/>
            <person name="van Eijk R."/>
            <person name="Schleper C."/>
            <person name="Guy L."/>
            <person name="Ettema T.J."/>
        </authorList>
    </citation>
    <scope>NUCLEOTIDE SEQUENCE</scope>
</reference>
<proteinExistence type="predicted"/>
<gene>
    <name evidence="2" type="ORF">LCGC14_0558630</name>
</gene>
<dbReference type="EMBL" id="LAZR01000789">
    <property type="protein sequence ID" value="KKN57775.1"/>
    <property type="molecule type" value="Genomic_DNA"/>
</dbReference>
<protein>
    <submittedName>
        <fullName evidence="2">Uncharacterized protein</fullName>
    </submittedName>
</protein>
<feature type="non-terminal residue" evidence="2">
    <location>
        <position position="1"/>
    </location>
</feature>
<comment type="caution">
    <text evidence="2">The sequence shown here is derived from an EMBL/GenBank/DDBJ whole genome shotgun (WGS) entry which is preliminary data.</text>
</comment>
<organism evidence="2">
    <name type="scientific">marine sediment metagenome</name>
    <dbReference type="NCBI Taxonomy" id="412755"/>
    <lineage>
        <taxon>unclassified sequences</taxon>
        <taxon>metagenomes</taxon>
        <taxon>ecological metagenomes</taxon>
    </lineage>
</organism>
<evidence type="ECO:0000313" key="2">
    <source>
        <dbReference type="EMBL" id="KKN57775.1"/>
    </source>
</evidence>
<dbReference type="AlphaFoldDB" id="A0A0F9RMM7"/>
<accession>A0A0F9RMM7</accession>
<name>A0A0F9RMM7_9ZZZZ</name>
<sequence>GEGLEPHDYPLAAMTYVSVRRRGNRHVLQGLQFADCFMHLHGLGRRARAGQAGHGPLPEAPHDAALPKTPDVMKRLRARRTDQILHGASSAVTIFPSSATAGQSFALEHPVGAPALLMLGSDGAARIWEEYGLSTVQQAAGRIARHGAMREIRALRRWENANPGHGQSLKPADDATLLIARLDASGMVAPVSHPVRRDAGTAYHRFARVTPAKARSPRGLP</sequence>
<evidence type="ECO:0000256" key="1">
    <source>
        <dbReference type="SAM" id="MobiDB-lite"/>
    </source>
</evidence>
<feature type="region of interest" description="Disordered" evidence="1">
    <location>
        <begin position="48"/>
        <end position="67"/>
    </location>
</feature>